<dbReference type="KEGG" id="ota:OT_ostta16g01635"/>
<dbReference type="OMA" id="VWSIARV"/>
<comment type="caution">
    <text evidence="1">The sequence shown here is derived from an EMBL/GenBank/DDBJ whole genome shotgun (WGS) entry which is preliminary data.</text>
</comment>
<reference evidence="2" key="1">
    <citation type="journal article" date="2006" name="Proc. Natl. Acad. Sci. U.S.A.">
        <title>Genome analysis of the smallest free-living eukaryote Ostreococcus tauri unveils many unique features.</title>
        <authorList>
            <person name="Derelle E."/>
            <person name="Ferraz C."/>
            <person name="Rombauts S."/>
            <person name="Rouze P."/>
            <person name="Worden A.Z."/>
            <person name="Robbens S."/>
            <person name="Partensky F."/>
            <person name="Degroeve S."/>
            <person name="Echeynie S."/>
            <person name="Cooke R."/>
            <person name="Saeys Y."/>
            <person name="Wuyts J."/>
            <person name="Jabbari K."/>
            <person name="Bowler C."/>
            <person name="Panaud O."/>
            <person name="Piegu B."/>
            <person name="Ball S.G."/>
            <person name="Ral J.-P."/>
            <person name="Bouget F.-Y."/>
            <person name="Piganeau G."/>
            <person name="De Baets B."/>
            <person name="Picard A."/>
            <person name="Delseny M."/>
            <person name="Demaille J."/>
            <person name="Van de Peer Y."/>
            <person name="Moreau H."/>
        </authorList>
    </citation>
    <scope>NUCLEOTIDE SEQUENCE [LARGE SCALE GENOMIC DNA]</scope>
    <source>
        <strain evidence="2">OTTH 0595 / CCAP 157/2 / RCC745</strain>
    </source>
</reference>
<sequence>MPTVWSIARVYALCIGLSYGLLSIHRSRNEVQPSEETAIVLTLSGDERLDELHRVAFESLRSNIGTFKLVVVQEGSSREWLKNSTRLEWVVHASPVDERKAYGRAFDRFSGIYGASVKPAAIRWLSNSLYSRAWIIEPDTVFTGKWSELFGKYADDRSDLIAYNVTFRFQNRTSWNHWHGCTLCGGLADWKKQASLLPAFRITRTLAEALVLHLRTTKMSGHHEAVLPTFVTANAEHFSWCDLAPDVEYFRWRPVWDASRLALPNSLYHPVKSPASFRRISPSFSLS</sequence>
<dbReference type="RefSeq" id="XP_003083620.1">
    <property type="nucleotide sequence ID" value="XM_003083572.1"/>
</dbReference>
<reference evidence="1 2" key="2">
    <citation type="journal article" date="2014" name="BMC Genomics">
        <title>An improved genome of the model marine alga Ostreococcus tauri unfolds by assessing Illumina de novo assemblies.</title>
        <authorList>
            <person name="Blanc-Mathieu R."/>
            <person name="Verhelst B."/>
            <person name="Derelle E."/>
            <person name="Rombauts S."/>
            <person name="Bouget F.Y."/>
            <person name="Carre I."/>
            <person name="Chateau A."/>
            <person name="Eyre-Walker A."/>
            <person name="Grimsley N."/>
            <person name="Moreau H."/>
            <person name="Piegu B."/>
            <person name="Rivals E."/>
            <person name="Schackwitz W."/>
            <person name="Van de Peer Y."/>
            <person name="Piganeau G."/>
        </authorList>
    </citation>
    <scope>NUCLEOTIDE SEQUENCE [LARGE SCALE GENOMIC DNA]</scope>
    <source>
        <strain evidence="2">OTTH 0595 / CCAP 157/2 / RCC745</strain>
    </source>
</reference>
<dbReference type="GeneID" id="9831059"/>
<name>Q00U80_OSTTA</name>
<evidence type="ECO:0000313" key="1">
    <source>
        <dbReference type="EMBL" id="CAL58169.1"/>
    </source>
</evidence>
<dbReference type="InParanoid" id="Q00U80"/>
<organism evidence="1 2">
    <name type="scientific">Ostreococcus tauri</name>
    <name type="common">Marine green alga</name>
    <dbReference type="NCBI Taxonomy" id="70448"/>
    <lineage>
        <taxon>Eukaryota</taxon>
        <taxon>Viridiplantae</taxon>
        <taxon>Chlorophyta</taxon>
        <taxon>Mamiellophyceae</taxon>
        <taxon>Mamiellales</taxon>
        <taxon>Bathycoccaceae</taxon>
        <taxon>Ostreococcus</taxon>
    </lineage>
</organism>
<keyword evidence="2" id="KW-1185">Reference proteome</keyword>
<proteinExistence type="predicted"/>
<gene>
    <name evidence="1" type="ORF">OT_ostta16g01635</name>
</gene>
<dbReference type="Proteomes" id="UP000009170">
    <property type="component" value="Unassembled WGS sequence"/>
</dbReference>
<dbReference type="AlphaFoldDB" id="Q00U80"/>
<dbReference type="OrthoDB" id="10442068at2759"/>
<protein>
    <submittedName>
        <fullName evidence="1">Unnamed product</fullName>
    </submittedName>
</protein>
<evidence type="ECO:0000313" key="2">
    <source>
        <dbReference type="Proteomes" id="UP000009170"/>
    </source>
</evidence>
<dbReference type="EMBL" id="CAID01000016">
    <property type="protein sequence ID" value="CAL58169.1"/>
    <property type="molecule type" value="Genomic_DNA"/>
</dbReference>
<accession>Q00U80</accession>